<evidence type="ECO:0000256" key="1">
    <source>
        <dbReference type="SAM" id="MobiDB-lite"/>
    </source>
</evidence>
<organism evidence="3 4">
    <name type="scientific">Mycolicibacterium austroafricanum</name>
    <name type="common">Mycobacterium austroafricanum</name>
    <dbReference type="NCBI Taxonomy" id="39687"/>
    <lineage>
        <taxon>Bacteria</taxon>
        <taxon>Bacillati</taxon>
        <taxon>Actinomycetota</taxon>
        <taxon>Actinomycetes</taxon>
        <taxon>Mycobacteriales</taxon>
        <taxon>Mycobacteriaceae</taxon>
        <taxon>Mycolicibacterium</taxon>
    </lineage>
</organism>
<accession>A0ABT8H8X8</accession>
<name>A0ABT8H8X8_MYCAO</name>
<protein>
    <submittedName>
        <fullName evidence="3">NAD(P)-dependent oxidoreductase</fullName>
    </submittedName>
</protein>
<dbReference type="RefSeq" id="WP_084055176.1">
    <property type="nucleotide sequence ID" value="NZ_JAUHTC010000022.1"/>
</dbReference>
<reference evidence="3" key="1">
    <citation type="submission" date="2023-07" db="EMBL/GenBank/DDBJ databases">
        <title>Degradation of tert-butanol by M. austroafricanum TBA100.</title>
        <authorList>
            <person name="Helbich S."/>
            <person name="Vainshtein Y."/>
        </authorList>
    </citation>
    <scope>NUCLEOTIDE SEQUENCE</scope>
    <source>
        <strain evidence="3">TBA100</strain>
    </source>
</reference>
<feature type="domain" description="NAD(P)-binding" evidence="2">
    <location>
        <begin position="7"/>
        <end position="68"/>
    </location>
</feature>
<evidence type="ECO:0000313" key="4">
    <source>
        <dbReference type="Proteomes" id="UP001172687"/>
    </source>
</evidence>
<keyword evidence="4" id="KW-1185">Reference proteome</keyword>
<evidence type="ECO:0000313" key="3">
    <source>
        <dbReference type="EMBL" id="MDN4517206.1"/>
    </source>
</evidence>
<dbReference type="SUPFAM" id="SSF51735">
    <property type="entry name" value="NAD(P)-binding Rossmann-fold domains"/>
    <property type="match status" value="1"/>
</dbReference>
<evidence type="ECO:0000259" key="2">
    <source>
        <dbReference type="Pfam" id="PF13460"/>
    </source>
</evidence>
<proteinExistence type="predicted"/>
<dbReference type="Gene3D" id="3.40.50.720">
    <property type="entry name" value="NAD(P)-binding Rossmann-like Domain"/>
    <property type="match status" value="1"/>
</dbReference>
<dbReference type="EMBL" id="JAUHTC010000022">
    <property type="protein sequence ID" value="MDN4517206.1"/>
    <property type="molecule type" value="Genomic_DNA"/>
</dbReference>
<dbReference type="Pfam" id="PF13460">
    <property type="entry name" value="NAD_binding_10"/>
    <property type="match status" value="1"/>
</dbReference>
<dbReference type="InterPro" id="IPR036291">
    <property type="entry name" value="NAD(P)-bd_dom_sf"/>
</dbReference>
<dbReference type="InterPro" id="IPR051783">
    <property type="entry name" value="NAD(P)-dependent_oxidoreduct"/>
</dbReference>
<feature type="region of interest" description="Disordered" evidence="1">
    <location>
        <begin position="181"/>
        <end position="205"/>
    </location>
</feature>
<gene>
    <name evidence="3" type="ORF">QYF68_05125</name>
</gene>
<dbReference type="Proteomes" id="UP001172687">
    <property type="component" value="Unassembled WGS sequence"/>
</dbReference>
<comment type="caution">
    <text evidence="3">The sequence shown here is derived from an EMBL/GenBank/DDBJ whole genome shotgun (WGS) entry which is preliminary data.</text>
</comment>
<dbReference type="PANTHER" id="PTHR48079:SF6">
    <property type="entry name" value="NAD(P)-BINDING DOMAIN-CONTAINING PROTEIN-RELATED"/>
    <property type="match status" value="1"/>
</dbReference>
<dbReference type="InterPro" id="IPR016040">
    <property type="entry name" value="NAD(P)-bd_dom"/>
</dbReference>
<sequence>MRVFVAGATGAIGRPLVAGLVQQGHEVTASTRNPSKAEQLRARGVTPVILDGLDAAAVTEAITSARPEVIIHQMTALAGKPDVRHFDRWFAATNTLRTRGSADTTRPGRRCRLREDLPAQPSTAERDLGYRFVDRSRRAAGRDLLLSSRRRQRCQHCHRLGSHRGAWWWPARRYFGVPAGSYRRSRRPQTSSHQPLPRSGPGRRR</sequence>
<dbReference type="PANTHER" id="PTHR48079">
    <property type="entry name" value="PROTEIN YEEZ"/>
    <property type="match status" value="1"/>
</dbReference>